<protein>
    <submittedName>
        <fullName evidence="4">Dot/Icm secretion system substrate</fullName>
    </submittedName>
    <submittedName>
        <fullName evidence="3">Substrate of the Dot/Icm secretion system</fullName>
    </submittedName>
</protein>
<feature type="compositionally biased region" description="Polar residues" evidence="2">
    <location>
        <begin position="304"/>
        <end position="313"/>
    </location>
</feature>
<dbReference type="Proteomes" id="UP000255110">
    <property type="component" value="Unassembled WGS sequence"/>
</dbReference>
<proteinExistence type="predicted"/>
<evidence type="ECO:0000256" key="1">
    <source>
        <dbReference type="SAM" id="Coils"/>
    </source>
</evidence>
<evidence type="ECO:0000256" key="2">
    <source>
        <dbReference type="SAM" id="MobiDB-lite"/>
    </source>
</evidence>
<accession>A0A378LD80</accession>
<evidence type="ECO:0000313" key="6">
    <source>
        <dbReference type="Proteomes" id="UP000255110"/>
    </source>
</evidence>
<evidence type="ECO:0000313" key="5">
    <source>
        <dbReference type="Proteomes" id="UP000054820"/>
    </source>
</evidence>
<gene>
    <name evidence="3" type="ORF">Lstg_2878</name>
    <name evidence="4" type="ORF">NCTC11991_02448</name>
</gene>
<organism evidence="4 6">
    <name type="scientific">Legionella steigerwaltii</name>
    <dbReference type="NCBI Taxonomy" id="460"/>
    <lineage>
        <taxon>Bacteria</taxon>
        <taxon>Pseudomonadati</taxon>
        <taxon>Pseudomonadota</taxon>
        <taxon>Gammaproteobacteria</taxon>
        <taxon>Legionellales</taxon>
        <taxon>Legionellaceae</taxon>
        <taxon>Legionella</taxon>
    </lineage>
</organism>
<feature type="region of interest" description="Disordered" evidence="2">
    <location>
        <begin position="1"/>
        <end position="34"/>
    </location>
</feature>
<evidence type="ECO:0000313" key="4">
    <source>
        <dbReference type="EMBL" id="STY23838.1"/>
    </source>
</evidence>
<reference evidence="4 6" key="2">
    <citation type="submission" date="2018-06" db="EMBL/GenBank/DDBJ databases">
        <authorList>
            <consortium name="Pathogen Informatics"/>
            <person name="Doyle S."/>
        </authorList>
    </citation>
    <scope>NUCLEOTIDE SEQUENCE [LARGE SCALE GENOMIC DNA]</scope>
    <source>
        <strain evidence="4 6">NCTC11991</strain>
    </source>
</reference>
<reference evidence="3 5" key="1">
    <citation type="submission" date="2015-11" db="EMBL/GenBank/DDBJ databases">
        <title>Genomic analysis of 38 Legionella species identifies large and diverse effector repertoires.</title>
        <authorList>
            <person name="Burstein D."/>
            <person name="Amaro F."/>
            <person name="Zusman T."/>
            <person name="Lifshitz Z."/>
            <person name="Cohen O."/>
            <person name="Gilbert J.A."/>
            <person name="Pupko T."/>
            <person name="Shuman H.A."/>
            <person name="Segal G."/>
        </authorList>
    </citation>
    <scope>NUCLEOTIDE SEQUENCE [LARGE SCALE GENOMIC DNA]</scope>
    <source>
        <strain evidence="3 5">SC-18-C9</strain>
    </source>
</reference>
<name>A0A378LD80_9GAMM</name>
<sequence>MPTDAEKFLEEARQNQKRVEQAYEEQMQKSTKDQKKFQTLYEDLIKSQNPDPQKFLSAMESTEKAAYATYLARRDVNEAKANVAVGEYKKSLEDLDAQKSTLESQGKFTEDARKEYEQKREAAYQKYLDTKKQLDQDSMKGFDEYKQFCKENREKYDQLINPEDDVVLTEPLKTQTEPIVVTPLPSAPKKDVTVASELSEAIFNKFQEAFKDDPWYQKNPSKKGEDGKLNLSFKSEEDMNSFFQKMAKENKDGSFLIVDSKTNQVMAYGNKGQLFHANGDEFKTGDKMKPGGTALDSFKIPEQSEPTQTKALS</sequence>
<dbReference type="Proteomes" id="UP000054820">
    <property type="component" value="Unassembled WGS sequence"/>
</dbReference>
<evidence type="ECO:0000313" key="3">
    <source>
        <dbReference type="EMBL" id="KTD71670.1"/>
    </source>
</evidence>
<dbReference type="EMBL" id="UGOY01000001">
    <property type="protein sequence ID" value="STY23838.1"/>
    <property type="molecule type" value="Genomic_DNA"/>
</dbReference>
<dbReference type="EMBL" id="LNYZ01000030">
    <property type="protein sequence ID" value="KTD71670.1"/>
    <property type="molecule type" value="Genomic_DNA"/>
</dbReference>
<dbReference type="AlphaFoldDB" id="A0A378LD80"/>
<keyword evidence="5" id="KW-1185">Reference proteome</keyword>
<feature type="region of interest" description="Disordered" evidence="2">
    <location>
        <begin position="281"/>
        <end position="313"/>
    </location>
</feature>
<dbReference type="OrthoDB" id="5653112at2"/>
<feature type="coiled-coil region" evidence="1">
    <location>
        <begin position="85"/>
        <end position="133"/>
    </location>
</feature>
<keyword evidence="1" id="KW-0175">Coiled coil</keyword>
<dbReference type="RefSeq" id="WP_058478397.1">
    <property type="nucleotide sequence ID" value="NZ_CAAAIO010000021.1"/>
</dbReference>